<proteinExistence type="predicted"/>
<keyword evidence="1" id="KW-0175">Coiled coil</keyword>
<dbReference type="KEGG" id="hau:Haur_1329"/>
<dbReference type="BioCyc" id="HAUR316274:GHYA-1350-MONOMER"/>
<gene>
    <name evidence="2" type="ordered locus">Haur_1329</name>
</gene>
<keyword evidence="3" id="KW-1185">Reference proteome</keyword>
<dbReference type="HOGENOM" id="CLU_1174116_0_0_0"/>
<evidence type="ECO:0000313" key="3">
    <source>
        <dbReference type="Proteomes" id="UP000000787"/>
    </source>
</evidence>
<evidence type="ECO:0000313" key="2">
    <source>
        <dbReference type="EMBL" id="ABX03974.1"/>
    </source>
</evidence>
<accession>A9B2C9</accession>
<evidence type="ECO:0000256" key="1">
    <source>
        <dbReference type="SAM" id="Coils"/>
    </source>
</evidence>
<name>A9B2C9_HERA2</name>
<dbReference type="InParanoid" id="A9B2C9"/>
<reference evidence="2 3" key="1">
    <citation type="journal article" date="2011" name="Stand. Genomic Sci.">
        <title>Complete genome sequence of the filamentous gliding predatory bacterium Herpetosiphon aurantiacus type strain (114-95(T)).</title>
        <authorList>
            <person name="Kiss H."/>
            <person name="Nett M."/>
            <person name="Domin N."/>
            <person name="Martin K."/>
            <person name="Maresca J.A."/>
            <person name="Copeland A."/>
            <person name="Lapidus A."/>
            <person name="Lucas S."/>
            <person name="Berry K.W."/>
            <person name="Glavina Del Rio T."/>
            <person name="Dalin E."/>
            <person name="Tice H."/>
            <person name="Pitluck S."/>
            <person name="Richardson P."/>
            <person name="Bruce D."/>
            <person name="Goodwin L."/>
            <person name="Han C."/>
            <person name="Detter J.C."/>
            <person name="Schmutz J."/>
            <person name="Brettin T."/>
            <person name="Land M."/>
            <person name="Hauser L."/>
            <person name="Kyrpides N.C."/>
            <person name="Ivanova N."/>
            <person name="Goker M."/>
            <person name="Woyke T."/>
            <person name="Klenk H.P."/>
            <person name="Bryant D.A."/>
        </authorList>
    </citation>
    <scope>NUCLEOTIDE SEQUENCE [LARGE SCALE GENOMIC DNA]</scope>
    <source>
        <strain evidence="3">ATCC 23779 / DSM 785 / 114-95</strain>
    </source>
</reference>
<sequence length="236" mass="27222">MAKQETVQLIIGHRYANESDKAVVACNDYLRMGINRSLKRLSVHDGDLSGKKPNLRSLERWSTEFNWQDRAKAYDAQLEQAKNDALAARRREVFEEGLALDFERVIKLKELAKDLEEQIKEIDDDHPHKRPNVWVRDVKQIGAGEYAEQVEIYRYNSALISDYRGVLDDLAKETGGRKQKQEHVHKGDRSAPIVIDSPALEQAAKELQQWREEQCQMLLNWRNAMPTLPTSPTTLD</sequence>
<dbReference type="EMBL" id="CP000875">
    <property type="protein sequence ID" value="ABX03974.1"/>
    <property type="molecule type" value="Genomic_DNA"/>
</dbReference>
<dbReference type="STRING" id="316274.Haur_1329"/>
<protein>
    <submittedName>
        <fullName evidence="2">Uncharacterized protein</fullName>
    </submittedName>
</protein>
<dbReference type="AlphaFoldDB" id="A9B2C9"/>
<dbReference type="Proteomes" id="UP000000787">
    <property type="component" value="Chromosome"/>
</dbReference>
<dbReference type="eggNOG" id="COG3728">
    <property type="taxonomic scope" value="Bacteria"/>
</dbReference>
<feature type="coiled-coil region" evidence="1">
    <location>
        <begin position="71"/>
        <end position="125"/>
    </location>
</feature>
<organism evidence="2 3">
    <name type="scientific">Herpetosiphon aurantiacus (strain ATCC 23779 / DSM 785 / 114-95)</name>
    <dbReference type="NCBI Taxonomy" id="316274"/>
    <lineage>
        <taxon>Bacteria</taxon>
        <taxon>Bacillati</taxon>
        <taxon>Chloroflexota</taxon>
        <taxon>Chloroflexia</taxon>
        <taxon>Herpetosiphonales</taxon>
        <taxon>Herpetosiphonaceae</taxon>
        <taxon>Herpetosiphon</taxon>
    </lineage>
</organism>